<feature type="compositionally biased region" description="Low complexity" evidence="1">
    <location>
        <begin position="101"/>
        <end position="127"/>
    </location>
</feature>
<sequence>MKTSMFLAASAAVLAVATPLDMEKRKIETEVVIEWKTVTVTEGVSPSVFAAAAHHHNPAPTISTSTTPAFTPEPETAAPVPDPTTLAPVATTTVAPEPTIEAASSEAAPAAVDTPAAPVEAPPASSAQDAGAQPTDYPGTAVYHHNIHRLNYSAPALKWSDTYASYAAQTAAKCKFAHDMTPGNGGYGQNLALWGSSGDIKTKDQDNTIAQAITDMWHNGEVQAYPWADAGKDNPDMSNFETWGHFSQLVWASTEEVGCATQYCEPGTIYSDMGSWFTVCDYYPAGNMGGGYGKNVLPALNEATVVV</sequence>
<dbReference type="InterPro" id="IPR035940">
    <property type="entry name" value="CAP_sf"/>
</dbReference>
<dbReference type="PANTHER" id="PTHR10334">
    <property type="entry name" value="CYSTEINE-RICH SECRETORY PROTEIN-RELATED"/>
    <property type="match status" value="1"/>
</dbReference>
<dbReference type="GO" id="GO:0005576">
    <property type="term" value="C:extracellular region"/>
    <property type="evidence" value="ECO:0007669"/>
    <property type="project" value="InterPro"/>
</dbReference>
<dbReference type="FunFam" id="3.40.33.10:FF:000018">
    <property type="entry name" value="SCP-like extracellular protein, putative"/>
    <property type="match status" value="1"/>
</dbReference>
<dbReference type="PRINTS" id="PR00837">
    <property type="entry name" value="V5TPXLIKE"/>
</dbReference>
<dbReference type="CDD" id="cd05380">
    <property type="entry name" value="CAP_euk"/>
    <property type="match status" value="1"/>
</dbReference>
<organism evidence="4 5">
    <name type="scientific">Coniochaeta hoffmannii</name>
    <dbReference type="NCBI Taxonomy" id="91930"/>
    <lineage>
        <taxon>Eukaryota</taxon>
        <taxon>Fungi</taxon>
        <taxon>Dikarya</taxon>
        <taxon>Ascomycota</taxon>
        <taxon>Pezizomycotina</taxon>
        <taxon>Sordariomycetes</taxon>
        <taxon>Sordariomycetidae</taxon>
        <taxon>Coniochaetales</taxon>
        <taxon>Coniochaetaceae</taxon>
        <taxon>Coniochaeta</taxon>
    </lineage>
</organism>
<protein>
    <submittedName>
        <fullName evidence="4">PR-1-like protein</fullName>
    </submittedName>
</protein>
<name>A0AA38RDK0_9PEZI</name>
<evidence type="ECO:0000259" key="3">
    <source>
        <dbReference type="SMART" id="SM00198"/>
    </source>
</evidence>
<evidence type="ECO:0000256" key="2">
    <source>
        <dbReference type="SAM" id="SignalP"/>
    </source>
</evidence>
<proteinExistence type="predicted"/>
<dbReference type="SUPFAM" id="SSF55797">
    <property type="entry name" value="PR-1-like"/>
    <property type="match status" value="1"/>
</dbReference>
<keyword evidence="5" id="KW-1185">Reference proteome</keyword>
<evidence type="ECO:0000313" key="5">
    <source>
        <dbReference type="Proteomes" id="UP001174691"/>
    </source>
</evidence>
<dbReference type="PROSITE" id="PS01009">
    <property type="entry name" value="CRISP_1"/>
    <property type="match status" value="1"/>
</dbReference>
<feature type="region of interest" description="Disordered" evidence="1">
    <location>
        <begin position="101"/>
        <end position="139"/>
    </location>
</feature>
<dbReference type="InterPro" id="IPR001283">
    <property type="entry name" value="CRISP-related"/>
</dbReference>
<reference evidence="4" key="1">
    <citation type="submission" date="2022-07" db="EMBL/GenBank/DDBJ databases">
        <title>Fungi with potential for degradation of polypropylene.</title>
        <authorList>
            <person name="Gostincar C."/>
        </authorList>
    </citation>
    <scope>NUCLEOTIDE SEQUENCE</scope>
    <source>
        <strain evidence="4">EXF-13287</strain>
    </source>
</reference>
<dbReference type="InterPro" id="IPR014044">
    <property type="entry name" value="CAP_dom"/>
</dbReference>
<evidence type="ECO:0000313" key="4">
    <source>
        <dbReference type="EMBL" id="KAJ9143657.1"/>
    </source>
</evidence>
<evidence type="ECO:0000256" key="1">
    <source>
        <dbReference type="SAM" id="MobiDB-lite"/>
    </source>
</evidence>
<keyword evidence="2" id="KW-0732">Signal</keyword>
<comment type="caution">
    <text evidence="4">The sequence shown here is derived from an EMBL/GenBank/DDBJ whole genome shotgun (WGS) entry which is preliminary data.</text>
</comment>
<dbReference type="EMBL" id="JANBVN010000108">
    <property type="protein sequence ID" value="KAJ9143657.1"/>
    <property type="molecule type" value="Genomic_DNA"/>
</dbReference>
<feature type="region of interest" description="Disordered" evidence="1">
    <location>
        <begin position="65"/>
        <end position="84"/>
    </location>
</feature>
<gene>
    <name evidence="4" type="ORF">NKR19_g6731</name>
</gene>
<dbReference type="Gene3D" id="3.40.33.10">
    <property type="entry name" value="CAP"/>
    <property type="match status" value="1"/>
</dbReference>
<dbReference type="AlphaFoldDB" id="A0AA38RDK0"/>
<dbReference type="SMART" id="SM00198">
    <property type="entry name" value="SCP"/>
    <property type="match status" value="1"/>
</dbReference>
<feature type="chain" id="PRO_5041199833" evidence="2">
    <location>
        <begin position="18"/>
        <end position="307"/>
    </location>
</feature>
<dbReference type="Proteomes" id="UP001174691">
    <property type="component" value="Unassembled WGS sequence"/>
</dbReference>
<feature type="domain" description="SCP" evidence="3">
    <location>
        <begin position="136"/>
        <end position="290"/>
    </location>
</feature>
<dbReference type="InterPro" id="IPR018244">
    <property type="entry name" value="Allrgn_V5/Tpx1_CS"/>
</dbReference>
<dbReference type="Pfam" id="PF00188">
    <property type="entry name" value="CAP"/>
    <property type="match status" value="1"/>
</dbReference>
<feature type="signal peptide" evidence="2">
    <location>
        <begin position="1"/>
        <end position="17"/>
    </location>
</feature>
<accession>A0AA38RDK0</accession>